<dbReference type="STRING" id="1016849.A0A0D1YTN1"/>
<evidence type="ECO:0008006" key="3">
    <source>
        <dbReference type="Google" id="ProtNLM"/>
    </source>
</evidence>
<protein>
    <recommendedName>
        <fullName evidence="3">Carboxymuconolactone decarboxylase-like domain-containing protein</fullName>
    </recommendedName>
</protein>
<dbReference type="OrthoDB" id="5537330at2759"/>
<reference evidence="1 2" key="1">
    <citation type="submission" date="2015-01" db="EMBL/GenBank/DDBJ databases">
        <title>The Genome Sequence of Exophiala sideris CBS121828.</title>
        <authorList>
            <consortium name="The Broad Institute Genomics Platform"/>
            <person name="Cuomo C."/>
            <person name="de Hoog S."/>
            <person name="Gorbushina A."/>
            <person name="Stielow B."/>
            <person name="Teixiera M."/>
            <person name="Abouelleil A."/>
            <person name="Chapman S.B."/>
            <person name="Priest M."/>
            <person name="Young S.K."/>
            <person name="Wortman J."/>
            <person name="Nusbaum C."/>
            <person name="Birren B."/>
        </authorList>
    </citation>
    <scope>NUCLEOTIDE SEQUENCE [LARGE SCALE GENOMIC DNA]</scope>
    <source>
        <strain evidence="1 2">CBS 121828</strain>
    </source>
</reference>
<dbReference type="PANTHER" id="PTHR28180">
    <property type="entry name" value="CONSERVED MITOCHONDRIAL PROTEIN-RELATED"/>
    <property type="match status" value="1"/>
</dbReference>
<proteinExistence type="predicted"/>
<dbReference type="AlphaFoldDB" id="A0A0D1YTN1"/>
<dbReference type="InterPro" id="IPR052999">
    <property type="entry name" value="PTS1_Protein"/>
</dbReference>
<gene>
    <name evidence="1" type="ORF">PV11_00626</name>
</gene>
<dbReference type="EMBL" id="KN846951">
    <property type="protein sequence ID" value="KIV84874.1"/>
    <property type="molecule type" value="Genomic_DNA"/>
</dbReference>
<accession>A0A0D1YTN1</accession>
<name>A0A0D1YTN1_9EURO</name>
<sequence>MATNTTSDTPTQAQWDDLCRDVKSNLLEEVGKETWYLIIATVLTVSPRPHLLADFWTHLTHTDAEFSTSESQSRISTRLGDLLLKQLTLIGAPQMLSALIPLAKAQTQNKGEEQRGELDLSSWSSTTLPALHARGIETITSIYGDLWPSIFKAFGPHRPVVGFHELTIVYGLYLSDFTHMTPLETEIVVFTSITCQGLKGPSLWHVRGLGRVLGARGSNEETPKMRRIKDVIRGVKVAIASVVEFVGPEMVARSRLDGGPDGLQGWPNVGDVLRDLGGWGDDGP</sequence>
<evidence type="ECO:0000313" key="2">
    <source>
        <dbReference type="Proteomes" id="UP000053599"/>
    </source>
</evidence>
<dbReference type="HOGENOM" id="CLU_065389_2_0_1"/>
<dbReference type="Proteomes" id="UP000053599">
    <property type="component" value="Unassembled WGS sequence"/>
</dbReference>
<organism evidence="1 2">
    <name type="scientific">Exophiala sideris</name>
    <dbReference type="NCBI Taxonomy" id="1016849"/>
    <lineage>
        <taxon>Eukaryota</taxon>
        <taxon>Fungi</taxon>
        <taxon>Dikarya</taxon>
        <taxon>Ascomycota</taxon>
        <taxon>Pezizomycotina</taxon>
        <taxon>Eurotiomycetes</taxon>
        <taxon>Chaetothyriomycetidae</taxon>
        <taxon>Chaetothyriales</taxon>
        <taxon>Herpotrichiellaceae</taxon>
        <taxon>Exophiala</taxon>
    </lineage>
</organism>
<evidence type="ECO:0000313" key="1">
    <source>
        <dbReference type="EMBL" id="KIV84874.1"/>
    </source>
</evidence>